<dbReference type="InterPro" id="IPR013902">
    <property type="entry name" value="Mug135-like_C"/>
</dbReference>
<name>A0A4S8M1N0_DENBC</name>
<dbReference type="Proteomes" id="UP000297245">
    <property type="component" value="Unassembled WGS sequence"/>
</dbReference>
<organism evidence="4 5">
    <name type="scientific">Dendrothele bispora (strain CBS 962.96)</name>
    <dbReference type="NCBI Taxonomy" id="1314807"/>
    <lineage>
        <taxon>Eukaryota</taxon>
        <taxon>Fungi</taxon>
        <taxon>Dikarya</taxon>
        <taxon>Basidiomycota</taxon>
        <taxon>Agaricomycotina</taxon>
        <taxon>Agaricomycetes</taxon>
        <taxon>Agaricomycetidae</taxon>
        <taxon>Agaricales</taxon>
        <taxon>Agaricales incertae sedis</taxon>
        <taxon>Dendrothele</taxon>
    </lineage>
</organism>
<evidence type="ECO:0000256" key="2">
    <source>
        <dbReference type="SAM" id="MobiDB-lite"/>
    </source>
</evidence>
<proteinExistence type="inferred from homology"/>
<feature type="compositionally biased region" description="Pro residues" evidence="2">
    <location>
        <begin position="15"/>
        <end position="24"/>
    </location>
</feature>
<accession>A0A4S8M1N0</accession>
<feature type="region of interest" description="Disordered" evidence="2">
    <location>
        <begin position="1"/>
        <end position="27"/>
    </location>
</feature>
<dbReference type="OrthoDB" id="3230244at2759"/>
<evidence type="ECO:0000256" key="1">
    <source>
        <dbReference type="ARBA" id="ARBA00005788"/>
    </source>
</evidence>
<dbReference type="EMBL" id="ML179187">
    <property type="protein sequence ID" value="THU95982.1"/>
    <property type="molecule type" value="Genomic_DNA"/>
</dbReference>
<feature type="domain" description="Mug135-like C-terminal" evidence="3">
    <location>
        <begin position="121"/>
        <end position="198"/>
    </location>
</feature>
<evidence type="ECO:0000313" key="5">
    <source>
        <dbReference type="Proteomes" id="UP000297245"/>
    </source>
</evidence>
<reference evidence="4 5" key="1">
    <citation type="journal article" date="2019" name="Nat. Ecol. Evol.">
        <title>Megaphylogeny resolves global patterns of mushroom evolution.</title>
        <authorList>
            <person name="Varga T."/>
            <person name="Krizsan K."/>
            <person name="Foldi C."/>
            <person name="Dima B."/>
            <person name="Sanchez-Garcia M."/>
            <person name="Sanchez-Ramirez S."/>
            <person name="Szollosi G.J."/>
            <person name="Szarkandi J.G."/>
            <person name="Papp V."/>
            <person name="Albert L."/>
            <person name="Andreopoulos W."/>
            <person name="Angelini C."/>
            <person name="Antonin V."/>
            <person name="Barry K.W."/>
            <person name="Bougher N.L."/>
            <person name="Buchanan P."/>
            <person name="Buyck B."/>
            <person name="Bense V."/>
            <person name="Catcheside P."/>
            <person name="Chovatia M."/>
            <person name="Cooper J."/>
            <person name="Damon W."/>
            <person name="Desjardin D."/>
            <person name="Finy P."/>
            <person name="Geml J."/>
            <person name="Haridas S."/>
            <person name="Hughes K."/>
            <person name="Justo A."/>
            <person name="Karasinski D."/>
            <person name="Kautmanova I."/>
            <person name="Kiss B."/>
            <person name="Kocsube S."/>
            <person name="Kotiranta H."/>
            <person name="LaButti K.M."/>
            <person name="Lechner B.E."/>
            <person name="Liimatainen K."/>
            <person name="Lipzen A."/>
            <person name="Lukacs Z."/>
            <person name="Mihaltcheva S."/>
            <person name="Morgado L.N."/>
            <person name="Niskanen T."/>
            <person name="Noordeloos M.E."/>
            <person name="Ohm R.A."/>
            <person name="Ortiz-Santana B."/>
            <person name="Ovrebo C."/>
            <person name="Racz N."/>
            <person name="Riley R."/>
            <person name="Savchenko A."/>
            <person name="Shiryaev A."/>
            <person name="Soop K."/>
            <person name="Spirin V."/>
            <person name="Szebenyi C."/>
            <person name="Tomsovsky M."/>
            <person name="Tulloss R.E."/>
            <person name="Uehling J."/>
            <person name="Grigoriev I.V."/>
            <person name="Vagvolgyi C."/>
            <person name="Papp T."/>
            <person name="Martin F.M."/>
            <person name="Miettinen O."/>
            <person name="Hibbett D.S."/>
            <person name="Nagy L.G."/>
        </authorList>
    </citation>
    <scope>NUCLEOTIDE SEQUENCE [LARGE SCALE GENOMIC DNA]</scope>
    <source>
        <strain evidence="4 5">CBS 962.96</strain>
    </source>
</reference>
<sequence length="202" mass="22162">MPVLVPANQGGIALPPNPTNPPSPQDILSAKQYSTKVYTAHENGSTNSPTALDVAEAEKYFYTLVASSAAEVAAPPWFGPALADALAPINQNLTQNLNRIHQRLDNLEAGQRALRSDLDKAYNTTAGHGLRYPYRVIKFHDDSSPVDHNLPPLRNVNDINLLSHVHVTAYFNHYALPNTPDLSDDRKKQMIANHIGCREPVV</sequence>
<dbReference type="AlphaFoldDB" id="A0A4S8M1N0"/>
<comment type="similarity">
    <text evidence="1">Belongs to the UPF0612 family.</text>
</comment>
<protein>
    <recommendedName>
        <fullName evidence="3">Mug135-like C-terminal domain-containing protein</fullName>
    </recommendedName>
</protein>
<gene>
    <name evidence="4" type="ORF">K435DRAFT_778767</name>
</gene>
<evidence type="ECO:0000313" key="4">
    <source>
        <dbReference type="EMBL" id="THU95982.1"/>
    </source>
</evidence>
<dbReference type="Pfam" id="PF08593">
    <property type="entry name" value="Mug135_C"/>
    <property type="match status" value="1"/>
</dbReference>
<evidence type="ECO:0000259" key="3">
    <source>
        <dbReference type="Pfam" id="PF08593"/>
    </source>
</evidence>
<keyword evidence="5" id="KW-1185">Reference proteome</keyword>